<dbReference type="RefSeq" id="WP_261295909.1">
    <property type="nucleotide sequence ID" value="NZ_JANQBK010000023.1"/>
</dbReference>
<sequence>MATAARLPLAAWRNELCVRTIRFVGLDLTGVDMRMQIRLRPDAPGAPLIALATVTTASAEGLKLDSVTTVAGIPTSTVVLRINKTTMTNAAMVPYGGEPGADTGLSYAIQLGGTSVGATRVYGPFIVLANVMDSDGAPTGLVSGYGNAASGMLPWSAAQLTFGDDVINISIDGIDLLAPLVAAAQAARDAVIPTPGLGPPSNSFGINGSTYYDTTNPLDPIFYGPKANGVWGTGRSLRGPTGAPGGNFLSSKNVQASPYFALPGVDTTAGAAAVKSGIATACTDANTAGVGILLPAGSYLAENTTITSGGVVLTAADNTSLEIRGEGRTSIIKRRAIAGNTIASGGANALVWLRGNQGASYVLRDFVVDGNERNYPFSITSDPPVDYVATAGQTDFAYPSAIDYVGIEAFTRIGGIWYAYDFLDYAIIGTGASRIVRFHTARTAGEEVRIGDPWYFEQTANIRHLSGTGTIKSITIQNFSSTGEIGDGYFSATPSEELTITNFKSYGRTVRPRSSIQLSRIANVSNVSDFIVDGFEMEPALTPDGAVINLTNGYIRGPFDCAGDAGSSGNRPNMFITNVVSLSGQNVHPLKYNNFYNVYLRMFGGQITSVSRVQRCDAIWFGTRVVQDPRDLDNGVKDTFRSVEVWHDESFTRRQRVEWRNCDFVIPTGVTKGNLIDIKTIATVLKASTILKDCNMIGDGALDYILVGSRFGELKISGGNLAVKKAMASVGADTGYVFRYVLSEMENWDGRVAGVATAGLVEVPVGVTAASAEIIVSGTFDTAKILPFGPTGTLPRTEPVLKWGGNAIAIVDASPVGILRGWPGLRARLRVPGIGVNEWVYQNATAGRIGEVNSWVPVPTRLAQVSQLISGPGGMAANAITSEMSITVATAALGMTARITASPDLDPGLEICAVRGVAGAVKFRVRNMTAAGVTLNNTTYTANIEVPA</sequence>
<name>A0ABV7SQB4_9SPHN</name>
<protein>
    <recommendedName>
        <fullName evidence="3">Pectate lyase superfamily protein domain-containing protein</fullName>
    </recommendedName>
</protein>
<proteinExistence type="predicted"/>
<dbReference type="EMBL" id="JBHRXP010000001">
    <property type="protein sequence ID" value="MFC3579137.1"/>
    <property type="molecule type" value="Genomic_DNA"/>
</dbReference>
<accession>A0ABV7SQB4</accession>
<reference evidence="2" key="1">
    <citation type="journal article" date="2019" name="Int. J. Syst. Evol. Microbiol.">
        <title>The Global Catalogue of Microorganisms (GCM) 10K type strain sequencing project: providing services to taxonomists for standard genome sequencing and annotation.</title>
        <authorList>
            <consortium name="The Broad Institute Genomics Platform"/>
            <consortium name="The Broad Institute Genome Sequencing Center for Infectious Disease"/>
            <person name="Wu L."/>
            <person name="Ma J."/>
        </authorList>
    </citation>
    <scope>NUCLEOTIDE SEQUENCE [LARGE SCALE GENOMIC DNA]</scope>
    <source>
        <strain evidence="2">KCTC 42739</strain>
    </source>
</reference>
<keyword evidence="2" id="KW-1185">Reference proteome</keyword>
<evidence type="ECO:0000313" key="1">
    <source>
        <dbReference type="EMBL" id="MFC3579137.1"/>
    </source>
</evidence>
<gene>
    <name evidence="1" type="ORF">ACFONA_03080</name>
</gene>
<dbReference type="Proteomes" id="UP001595713">
    <property type="component" value="Unassembled WGS sequence"/>
</dbReference>
<organism evidence="1 2">
    <name type="scientific">Sphingomonas hylomeconis</name>
    <dbReference type="NCBI Taxonomy" id="1395958"/>
    <lineage>
        <taxon>Bacteria</taxon>
        <taxon>Pseudomonadati</taxon>
        <taxon>Pseudomonadota</taxon>
        <taxon>Alphaproteobacteria</taxon>
        <taxon>Sphingomonadales</taxon>
        <taxon>Sphingomonadaceae</taxon>
        <taxon>Sphingomonas</taxon>
    </lineage>
</organism>
<comment type="caution">
    <text evidence="1">The sequence shown here is derived from an EMBL/GenBank/DDBJ whole genome shotgun (WGS) entry which is preliminary data.</text>
</comment>
<evidence type="ECO:0000313" key="2">
    <source>
        <dbReference type="Proteomes" id="UP001595713"/>
    </source>
</evidence>
<evidence type="ECO:0008006" key="3">
    <source>
        <dbReference type="Google" id="ProtNLM"/>
    </source>
</evidence>